<comment type="caution">
    <text evidence="11">The sequence shown here is derived from an EMBL/GenBank/DDBJ whole genome shotgun (WGS) entry which is preliminary data.</text>
</comment>
<dbReference type="GO" id="GO:0018462">
    <property type="term" value="F:4-(hydroxymethyl)benzenesulfonate dehydrogenase activity"/>
    <property type="evidence" value="ECO:0007669"/>
    <property type="project" value="UniProtKB-EC"/>
</dbReference>
<comment type="catalytic activity">
    <reaction evidence="4">
        <text>4-(hydroxymethyl)benzenesulfonate + NAD(+) = 4-formylbenzenesulfonate + NADH + H(+)</text>
        <dbReference type="Rhea" id="RHEA:24412"/>
        <dbReference type="ChEBI" id="CHEBI:11944"/>
        <dbReference type="ChEBI" id="CHEBI:11987"/>
        <dbReference type="ChEBI" id="CHEBI:15378"/>
        <dbReference type="ChEBI" id="CHEBI:57540"/>
        <dbReference type="ChEBI" id="CHEBI:57945"/>
        <dbReference type="EC" id="1.1.1.257"/>
    </reaction>
</comment>
<sequence length="490" mass="52579">MHDYKMLIDGQWLDARSGQTLDTENPYTGQPWARIPKAAPEDADAAVRAAHRALKQGPWGSLTASGRGALLRRLGDLIAGEAEALARTEVRDNGKLFAEMRAQLNAVAHMAHYYAGLADKVEGSVPPPDRSGMFTYTRREPVGVVVCIAPWNSPLALLASKAFPALAAGCTVVVKPSEYTSASSLEFGRLFEQAGFPPGVVNIVTGLGADLGEALVTHALTAKIAFTGGESAGQRVNELAARDFKSVTMELGGKSPNIVFDDANLDDAVNGAVAGIFGAAGQTCIAGSRLLVQESIHDAFVERLVEVARVARLGDPNLPDTQIGPIATRPQYDKILKYIEIAKNEGGHCVLGGRPSAELGGLFVEPTIFTRIHNGMRIAREEVFGPVLSILTFKDEREALEIANDTFYGLASGVWTQNMGRAFRMANALEAGTVWINTYRALGVHMPFGGFKRSGLGRENGLEAIEGYLQTKSVWLNYDAPTANPFVMRI</sequence>
<dbReference type="InterPro" id="IPR016160">
    <property type="entry name" value="Ald_DH_CS_CYS"/>
</dbReference>
<evidence type="ECO:0000256" key="8">
    <source>
        <dbReference type="PROSITE-ProRule" id="PRU10007"/>
    </source>
</evidence>
<organism evidence="11 12">
    <name type="scientific">Acidovorax cavernicola</name>
    <dbReference type="NCBI Taxonomy" id="1675792"/>
    <lineage>
        <taxon>Bacteria</taxon>
        <taxon>Pseudomonadati</taxon>
        <taxon>Pseudomonadota</taxon>
        <taxon>Betaproteobacteria</taxon>
        <taxon>Burkholderiales</taxon>
        <taxon>Comamonadaceae</taxon>
        <taxon>Acidovorax</taxon>
    </lineage>
</organism>
<evidence type="ECO:0000256" key="5">
    <source>
        <dbReference type="ARBA" id="ARBA00056807"/>
    </source>
</evidence>
<dbReference type="InterPro" id="IPR016162">
    <property type="entry name" value="Ald_DH_N"/>
</dbReference>
<dbReference type="InterPro" id="IPR016163">
    <property type="entry name" value="Ald_DH_C"/>
</dbReference>
<dbReference type="AlphaFoldDB" id="A0A9X8GWA9"/>
<dbReference type="OrthoDB" id="6187633at2"/>
<evidence type="ECO:0000256" key="4">
    <source>
        <dbReference type="ARBA" id="ARBA00051407"/>
    </source>
</evidence>
<reference evidence="11 12" key="1">
    <citation type="submission" date="2018-09" db="EMBL/GenBank/DDBJ databases">
        <title>Acidovorax cavernicola nov. sp. isolated from Gruta de las Maravillas (Aracena, Spain).</title>
        <authorList>
            <person name="Jurado V."/>
            <person name="Gutierrez-Patricio S."/>
            <person name="Gonzalez-Pimentel J.L."/>
            <person name="Miller A.Z."/>
            <person name="Laiz L."/>
            <person name="Saiz-Jimenez C."/>
        </authorList>
    </citation>
    <scope>NUCLEOTIDE SEQUENCE [LARGE SCALE GENOMIC DNA]</scope>
    <source>
        <strain evidence="11 12">1011MAR4D40.2</strain>
    </source>
</reference>
<dbReference type="Proteomes" id="UP000265619">
    <property type="component" value="Unassembled WGS sequence"/>
</dbReference>
<dbReference type="CDD" id="cd07114">
    <property type="entry name" value="ALDH_DhaS"/>
    <property type="match status" value="1"/>
</dbReference>
<dbReference type="PANTHER" id="PTHR11699">
    <property type="entry name" value="ALDEHYDE DEHYDROGENASE-RELATED"/>
    <property type="match status" value="1"/>
</dbReference>
<dbReference type="SUPFAM" id="SSF53720">
    <property type="entry name" value="ALDH-like"/>
    <property type="match status" value="1"/>
</dbReference>
<proteinExistence type="inferred from homology"/>
<evidence type="ECO:0000256" key="6">
    <source>
        <dbReference type="ARBA" id="ARBA00066857"/>
    </source>
</evidence>
<comment type="subunit">
    <text evidence="2">Homodimer.</text>
</comment>
<evidence type="ECO:0000256" key="3">
    <source>
        <dbReference type="ARBA" id="ARBA00023002"/>
    </source>
</evidence>
<dbReference type="Gene3D" id="3.40.309.10">
    <property type="entry name" value="Aldehyde Dehydrogenase, Chain A, domain 2"/>
    <property type="match status" value="1"/>
</dbReference>
<feature type="active site" evidence="8">
    <location>
        <position position="250"/>
    </location>
</feature>
<dbReference type="FunFam" id="3.40.605.10:FF:000026">
    <property type="entry name" value="Aldehyde dehydrogenase, putative"/>
    <property type="match status" value="1"/>
</dbReference>
<comment type="function">
    <text evidence="5">Involved in the toluene-4-sulfonate degradation pathway. Does not discriminate between the sulfonate and the carboxyl substituents and can also be involved in the p-toluenecarboxylate degradation pathway.</text>
</comment>
<accession>A0A9X8GWA9</accession>
<dbReference type="EC" id="1.1.1.257" evidence="6"/>
<evidence type="ECO:0000256" key="2">
    <source>
        <dbReference type="ARBA" id="ARBA00011738"/>
    </source>
</evidence>
<gene>
    <name evidence="11" type="ORF">D3H34_07415</name>
</gene>
<dbReference type="FunFam" id="3.40.309.10:FF:000012">
    <property type="entry name" value="Betaine aldehyde dehydrogenase"/>
    <property type="match status" value="1"/>
</dbReference>
<evidence type="ECO:0000313" key="12">
    <source>
        <dbReference type="Proteomes" id="UP000265619"/>
    </source>
</evidence>
<dbReference type="FunFam" id="3.40.605.10:FF:000007">
    <property type="entry name" value="NAD/NADP-dependent betaine aldehyde dehydrogenase"/>
    <property type="match status" value="1"/>
</dbReference>
<dbReference type="InterPro" id="IPR015590">
    <property type="entry name" value="Aldehyde_DH_dom"/>
</dbReference>
<evidence type="ECO:0000256" key="9">
    <source>
        <dbReference type="RuleBase" id="RU003345"/>
    </source>
</evidence>
<evidence type="ECO:0000259" key="10">
    <source>
        <dbReference type="Pfam" id="PF00171"/>
    </source>
</evidence>
<dbReference type="InterPro" id="IPR016161">
    <property type="entry name" value="Ald_DH/histidinol_DH"/>
</dbReference>
<dbReference type="Pfam" id="PF00171">
    <property type="entry name" value="Aldedh"/>
    <property type="match status" value="1"/>
</dbReference>
<dbReference type="Gene3D" id="3.40.605.10">
    <property type="entry name" value="Aldehyde Dehydrogenase, Chain A, domain 1"/>
    <property type="match status" value="1"/>
</dbReference>
<evidence type="ECO:0000256" key="7">
    <source>
        <dbReference type="ARBA" id="ARBA00079883"/>
    </source>
</evidence>
<dbReference type="InterPro" id="IPR029510">
    <property type="entry name" value="Ald_DH_CS_GLU"/>
</dbReference>
<keyword evidence="3 9" id="KW-0560">Oxidoreductase</keyword>
<dbReference type="PROSITE" id="PS00070">
    <property type="entry name" value="ALDEHYDE_DEHYDR_CYS"/>
    <property type="match status" value="1"/>
</dbReference>
<keyword evidence="12" id="KW-1185">Reference proteome</keyword>
<dbReference type="RefSeq" id="WP_119552796.1">
    <property type="nucleotide sequence ID" value="NZ_QXMN01000005.1"/>
</dbReference>
<comment type="similarity">
    <text evidence="1 9">Belongs to the aldehyde dehydrogenase family.</text>
</comment>
<dbReference type="EMBL" id="QXMN01000005">
    <property type="protein sequence ID" value="RIX83253.1"/>
    <property type="molecule type" value="Genomic_DNA"/>
</dbReference>
<dbReference type="GO" id="GO:0016620">
    <property type="term" value="F:oxidoreductase activity, acting on the aldehyde or oxo group of donors, NAD or NADP as acceptor"/>
    <property type="evidence" value="ECO:0007669"/>
    <property type="project" value="InterPro"/>
</dbReference>
<name>A0A9X8GWA9_9BURK</name>
<feature type="domain" description="Aldehyde dehydrogenase" evidence="10">
    <location>
        <begin position="12"/>
        <end position="474"/>
    </location>
</feature>
<dbReference type="PROSITE" id="PS00687">
    <property type="entry name" value="ALDEHYDE_DEHYDR_GLU"/>
    <property type="match status" value="1"/>
</dbReference>
<evidence type="ECO:0000313" key="11">
    <source>
        <dbReference type="EMBL" id="RIX83253.1"/>
    </source>
</evidence>
<evidence type="ECO:0000256" key="1">
    <source>
        <dbReference type="ARBA" id="ARBA00009986"/>
    </source>
</evidence>
<protein>
    <recommendedName>
        <fullName evidence="6">4-(hydroxymethyl)benzenesulfonate dehydrogenase</fullName>
        <ecNumber evidence="6">1.1.1.257</ecNumber>
    </recommendedName>
    <alternativeName>
        <fullName evidence="7">Toluenesulfonate aldehyde dehydrogenase TsaD</fullName>
    </alternativeName>
</protein>